<comment type="caution">
    <text evidence="7">The sequence shown here is derived from an EMBL/GenBank/DDBJ whole genome shotgun (WGS) entry which is preliminary data.</text>
</comment>
<dbReference type="Gene3D" id="3.30.565.10">
    <property type="entry name" value="Histidine kinase-like ATPase, C-terminal domain"/>
    <property type="match status" value="1"/>
</dbReference>
<dbReference type="GO" id="GO:0000160">
    <property type="term" value="P:phosphorelay signal transduction system"/>
    <property type="evidence" value="ECO:0007669"/>
    <property type="project" value="UniProtKB-KW"/>
</dbReference>
<evidence type="ECO:0000256" key="3">
    <source>
        <dbReference type="ARBA" id="ARBA00022679"/>
    </source>
</evidence>
<name>A0A645IN80_9ZZZZ</name>
<evidence type="ECO:0000313" key="7">
    <source>
        <dbReference type="EMBL" id="MPN52717.1"/>
    </source>
</evidence>
<keyword evidence="5" id="KW-0902">Two-component regulatory system</keyword>
<sequence length="123" mass="13153">MRFEETKRSILTDEKWLAFVVGQLLSNAVKYTPSGGSVHIYGDGHTLAVSDSGIGISAEDLPRVFEKGFTGLNGRDDKKATGIGLYLCKSVLEKLGCGITITSAPGRGTIARIEIPDRPLATE</sequence>
<dbReference type="InterPro" id="IPR050736">
    <property type="entry name" value="Sensor_HK_Regulatory"/>
</dbReference>
<dbReference type="InterPro" id="IPR036890">
    <property type="entry name" value="HATPase_C_sf"/>
</dbReference>
<dbReference type="EMBL" id="VSSQ01119085">
    <property type="protein sequence ID" value="MPN52717.1"/>
    <property type="molecule type" value="Genomic_DNA"/>
</dbReference>
<dbReference type="InterPro" id="IPR004358">
    <property type="entry name" value="Sig_transdc_His_kin-like_C"/>
</dbReference>
<protein>
    <recommendedName>
        <fullName evidence="2">histidine kinase</fullName>
        <ecNumber evidence="2">2.7.13.3</ecNumber>
    </recommendedName>
</protein>
<feature type="domain" description="Histidine kinase" evidence="6">
    <location>
        <begin position="1"/>
        <end position="119"/>
    </location>
</feature>
<organism evidence="7">
    <name type="scientific">bioreactor metagenome</name>
    <dbReference type="NCBI Taxonomy" id="1076179"/>
    <lineage>
        <taxon>unclassified sequences</taxon>
        <taxon>metagenomes</taxon>
        <taxon>ecological metagenomes</taxon>
    </lineage>
</organism>
<evidence type="ECO:0000256" key="2">
    <source>
        <dbReference type="ARBA" id="ARBA00012438"/>
    </source>
</evidence>
<dbReference type="Pfam" id="PF02518">
    <property type="entry name" value="HATPase_c"/>
    <property type="match status" value="1"/>
</dbReference>
<evidence type="ECO:0000256" key="4">
    <source>
        <dbReference type="ARBA" id="ARBA00022777"/>
    </source>
</evidence>
<dbReference type="AlphaFoldDB" id="A0A645IN80"/>
<dbReference type="PANTHER" id="PTHR43711">
    <property type="entry name" value="TWO-COMPONENT HISTIDINE KINASE"/>
    <property type="match status" value="1"/>
</dbReference>
<dbReference type="InterPro" id="IPR003594">
    <property type="entry name" value="HATPase_dom"/>
</dbReference>
<dbReference type="PANTHER" id="PTHR43711:SF28">
    <property type="entry name" value="SENSOR HISTIDINE KINASE YXDK"/>
    <property type="match status" value="1"/>
</dbReference>
<dbReference type="PRINTS" id="PR00344">
    <property type="entry name" value="BCTRLSENSOR"/>
</dbReference>
<dbReference type="SUPFAM" id="SSF55874">
    <property type="entry name" value="ATPase domain of HSP90 chaperone/DNA topoisomerase II/histidine kinase"/>
    <property type="match status" value="1"/>
</dbReference>
<dbReference type="PROSITE" id="PS50109">
    <property type="entry name" value="HIS_KIN"/>
    <property type="match status" value="1"/>
</dbReference>
<gene>
    <name evidence="7" type="primary">graS_19</name>
    <name evidence="7" type="ORF">SDC9_200379</name>
</gene>
<comment type="catalytic activity">
    <reaction evidence="1">
        <text>ATP + protein L-histidine = ADP + protein N-phospho-L-histidine.</text>
        <dbReference type="EC" id="2.7.13.3"/>
    </reaction>
</comment>
<reference evidence="7" key="1">
    <citation type="submission" date="2019-08" db="EMBL/GenBank/DDBJ databases">
        <authorList>
            <person name="Kucharzyk K."/>
            <person name="Murdoch R.W."/>
            <person name="Higgins S."/>
            <person name="Loffler F."/>
        </authorList>
    </citation>
    <scope>NUCLEOTIDE SEQUENCE</scope>
</reference>
<dbReference type="GO" id="GO:0004673">
    <property type="term" value="F:protein histidine kinase activity"/>
    <property type="evidence" value="ECO:0007669"/>
    <property type="project" value="UniProtKB-EC"/>
</dbReference>
<accession>A0A645IN80</accession>
<evidence type="ECO:0000256" key="1">
    <source>
        <dbReference type="ARBA" id="ARBA00000085"/>
    </source>
</evidence>
<dbReference type="InterPro" id="IPR005467">
    <property type="entry name" value="His_kinase_dom"/>
</dbReference>
<evidence type="ECO:0000256" key="5">
    <source>
        <dbReference type="ARBA" id="ARBA00023012"/>
    </source>
</evidence>
<proteinExistence type="predicted"/>
<evidence type="ECO:0000259" key="6">
    <source>
        <dbReference type="PROSITE" id="PS50109"/>
    </source>
</evidence>
<dbReference type="EC" id="2.7.13.3" evidence="2"/>
<dbReference type="SMART" id="SM00387">
    <property type="entry name" value="HATPase_c"/>
    <property type="match status" value="1"/>
</dbReference>
<keyword evidence="4 7" id="KW-0418">Kinase</keyword>
<keyword evidence="3 7" id="KW-0808">Transferase</keyword>